<evidence type="ECO:0000313" key="1">
    <source>
        <dbReference type="EMBL" id="UYP43966.1"/>
    </source>
</evidence>
<dbReference type="EMBL" id="CP104013">
    <property type="protein sequence ID" value="UYP43966.1"/>
    <property type="molecule type" value="Genomic_DNA"/>
</dbReference>
<name>A0ABY6HN31_9ARCH</name>
<protein>
    <submittedName>
        <fullName evidence="1">Uncharacterized protein</fullName>
    </submittedName>
</protein>
<keyword evidence="2" id="KW-1185">Reference proteome</keyword>
<organism evidence="1 2">
    <name type="scientific">Candidatus Lokiarchaeum ossiferum</name>
    <dbReference type="NCBI Taxonomy" id="2951803"/>
    <lineage>
        <taxon>Archaea</taxon>
        <taxon>Promethearchaeati</taxon>
        <taxon>Promethearchaeota</taxon>
        <taxon>Promethearchaeia</taxon>
        <taxon>Promethearchaeales</taxon>
        <taxon>Promethearchaeaceae</taxon>
        <taxon>Candidatus Lokiarchaeum</taxon>
    </lineage>
</organism>
<dbReference type="Proteomes" id="UP001208689">
    <property type="component" value="Chromosome"/>
</dbReference>
<gene>
    <name evidence="1" type="ORF">NEF87_000251</name>
</gene>
<sequence length="254" mass="29694">MFQYSKKNHQVKIFCKGCKEDISFAIPENLFQKENIKYPYVFRFVHGEPPHSISMYIDKNDSIRGFEFGDSITLSDDLIEKIIIENELKGEVKKEKENIIILKSIFDTFSTVIEAKVPETDKLVQKNNASLTLQLESLYETHDHARWGDKIFNIQKKNENFVISNNKGDVWEFNSQTKKKKILQQSKDLKLHNKWFRIVTKDGNVGFDYRNIYIGMDFSGDSVIIEQIGSKYVVSHENIIIKEQEVNETVNKRT</sequence>
<proteinExistence type="predicted"/>
<evidence type="ECO:0000313" key="2">
    <source>
        <dbReference type="Proteomes" id="UP001208689"/>
    </source>
</evidence>
<accession>A0ABY6HN31</accession>
<reference evidence="1" key="1">
    <citation type="submission" date="2022-09" db="EMBL/GenBank/DDBJ databases">
        <title>Actin cytoskeleton and complex cell architecture in an #Asgard archaeon.</title>
        <authorList>
            <person name="Ponce Toledo R.I."/>
            <person name="Schleper C."/>
            <person name="Rodrigues Oliveira T."/>
            <person name="Wollweber F."/>
            <person name="Xu J."/>
            <person name="Rittmann S."/>
            <person name="Klingl A."/>
            <person name="Pilhofer M."/>
        </authorList>
    </citation>
    <scope>NUCLEOTIDE SEQUENCE</scope>
    <source>
        <strain evidence="1">B-35</strain>
    </source>
</reference>